<evidence type="ECO:0000256" key="5">
    <source>
        <dbReference type="ARBA" id="ARBA00030755"/>
    </source>
</evidence>
<dbReference type="InterPro" id="IPR016039">
    <property type="entry name" value="Thiolase-like"/>
</dbReference>
<evidence type="ECO:0000259" key="8">
    <source>
        <dbReference type="Pfam" id="PF00108"/>
    </source>
</evidence>
<evidence type="ECO:0000256" key="2">
    <source>
        <dbReference type="ARBA" id="ARBA00012705"/>
    </source>
</evidence>
<dbReference type="InterPro" id="IPR020610">
    <property type="entry name" value="Thiolase_AS"/>
</dbReference>
<accession>A0ABR5F973</accession>
<dbReference type="EC" id="2.3.1.9" evidence="2"/>
<dbReference type="PROSITE" id="PS00737">
    <property type="entry name" value="THIOLASE_2"/>
    <property type="match status" value="1"/>
</dbReference>
<dbReference type="PIRSF" id="PIRSF000429">
    <property type="entry name" value="Ac-CoA_Ac_transf"/>
    <property type="match status" value="1"/>
</dbReference>
<comment type="similarity">
    <text evidence="1 7">Belongs to the thiolase-like superfamily. Thiolase family.</text>
</comment>
<dbReference type="EMBL" id="LDPO01000038">
    <property type="protein sequence ID" value="KLO25389.1"/>
    <property type="molecule type" value="Genomic_DNA"/>
</dbReference>
<dbReference type="PANTHER" id="PTHR18919:SF107">
    <property type="entry name" value="ACETYL-COA ACETYLTRANSFERASE, CYTOSOLIC"/>
    <property type="match status" value="1"/>
</dbReference>
<dbReference type="Gene3D" id="3.40.47.10">
    <property type="match status" value="2"/>
</dbReference>
<keyword evidence="4 7" id="KW-0012">Acyltransferase</keyword>
<evidence type="ECO:0000313" key="10">
    <source>
        <dbReference type="EMBL" id="KLO25389.1"/>
    </source>
</evidence>
<dbReference type="InterPro" id="IPR020615">
    <property type="entry name" value="Thiolase_acyl_enz_int_AS"/>
</dbReference>
<evidence type="ECO:0000256" key="1">
    <source>
        <dbReference type="ARBA" id="ARBA00010982"/>
    </source>
</evidence>
<dbReference type="InterPro" id="IPR020616">
    <property type="entry name" value="Thiolase_N"/>
</dbReference>
<dbReference type="Pfam" id="PF00108">
    <property type="entry name" value="Thiolase_N"/>
    <property type="match status" value="1"/>
</dbReference>
<dbReference type="InterPro" id="IPR002155">
    <property type="entry name" value="Thiolase"/>
</dbReference>
<dbReference type="Pfam" id="PF02803">
    <property type="entry name" value="Thiolase_C"/>
    <property type="match status" value="1"/>
</dbReference>
<dbReference type="PANTHER" id="PTHR18919">
    <property type="entry name" value="ACETYL-COA C-ACYLTRANSFERASE"/>
    <property type="match status" value="1"/>
</dbReference>
<dbReference type="NCBIfam" id="TIGR01930">
    <property type="entry name" value="AcCoA-C-Actrans"/>
    <property type="match status" value="1"/>
</dbReference>
<sequence>MTTSVIVAGARTPIGRLMGSLKDFSGSDLGAVAIAGALEKAQVPASLVQYVIMGQVLTAGAGQMPARQAAVGAGIGWDVPTLTINKMCLSGINAIAMADQLIRAGEFDVVVAGGQESMTQAPHLLLKSREGYKYGDVTVRDHLAYDGLHDVFTDQPMGALTEQRNDEDKFTRAEQDEFAAESHRKAAAAWKDGVFADEVVPVKIPQRKGDPLEFTEDEGIRANTTAESLGGLKPAFRKDGTITAGSSSQISDGAAAVVVMSKAKAQELGLDWLCEIGAHGVVAGPDSTLQSQPANAIKKAIAREGISIDQLDVVEINEAFAAVSLASTRELGLNPDVVNVHGGAIAVGHPIGMSGARITLHAALELKRRGSGYAVAALCGAGGQGDALILRAG</sequence>
<evidence type="ECO:0000256" key="3">
    <source>
        <dbReference type="ARBA" id="ARBA00022679"/>
    </source>
</evidence>
<evidence type="ECO:0000256" key="6">
    <source>
        <dbReference type="ARBA" id="ARBA00040529"/>
    </source>
</evidence>
<evidence type="ECO:0000256" key="7">
    <source>
        <dbReference type="RuleBase" id="RU003557"/>
    </source>
</evidence>
<comment type="caution">
    <text evidence="10">The sequence shown here is derived from an EMBL/GenBank/DDBJ whole genome shotgun (WGS) entry which is preliminary data.</text>
</comment>
<dbReference type="SUPFAM" id="SSF53901">
    <property type="entry name" value="Thiolase-like"/>
    <property type="match status" value="2"/>
</dbReference>
<evidence type="ECO:0000256" key="4">
    <source>
        <dbReference type="ARBA" id="ARBA00023315"/>
    </source>
</evidence>
<organism evidence="10 11">
    <name type="scientific">Mycolicibacter heraklionensis</name>
    <dbReference type="NCBI Taxonomy" id="512402"/>
    <lineage>
        <taxon>Bacteria</taxon>
        <taxon>Bacillati</taxon>
        <taxon>Actinomycetota</taxon>
        <taxon>Actinomycetes</taxon>
        <taxon>Mycobacteriales</taxon>
        <taxon>Mycobacteriaceae</taxon>
        <taxon>Mycolicibacter</taxon>
    </lineage>
</organism>
<feature type="domain" description="Thiolase C-terminal" evidence="9">
    <location>
        <begin position="272"/>
        <end position="391"/>
    </location>
</feature>
<evidence type="ECO:0000259" key="9">
    <source>
        <dbReference type="Pfam" id="PF02803"/>
    </source>
</evidence>
<dbReference type="InterPro" id="IPR020617">
    <property type="entry name" value="Thiolase_C"/>
</dbReference>
<dbReference type="PROSITE" id="PS00098">
    <property type="entry name" value="THIOLASE_1"/>
    <property type="match status" value="1"/>
</dbReference>
<dbReference type="CDD" id="cd00751">
    <property type="entry name" value="thiolase"/>
    <property type="match status" value="1"/>
</dbReference>
<dbReference type="Proteomes" id="UP000036464">
    <property type="component" value="Unassembled WGS sequence"/>
</dbReference>
<dbReference type="RefSeq" id="WP_047321538.1">
    <property type="nucleotide sequence ID" value="NZ_LDPO01000038.1"/>
</dbReference>
<dbReference type="InterPro" id="IPR020613">
    <property type="entry name" value="Thiolase_CS"/>
</dbReference>
<dbReference type="PROSITE" id="PS00099">
    <property type="entry name" value="THIOLASE_3"/>
    <property type="match status" value="1"/>
</dbReference>
<protein>
    <recommendedName>
        <fullName evidence="6">Probable acetyl-CoA acetyltransferase</fullName>
        <ecNumber evidence="2">2.3.1.9</ecNumber>
    </recommendedName>
    <alternativeName>
        <fullName evidence="5">Acetoacetyl-CoA thiolase</fullName>
    </alternativeName>
</protein>
<keyword evidence="3 7" id="KW-0808">Transferase</keyword>
<feature type="domain" description="Thiolase N-terminal" evidence="8">
    <location>
        <begin position="5"/>
        <end position="262"/>
    </location>
</feature>
<gene>
    <name evidence="10" type="ORF">ABW16_23075</name>
</gene>
<evidence type="ECO:0000313" key="11">
    <source>
        <dbReference type="Proteomes" id="UP000036464"/>
    </source>
</evidence>
<dbReference type="GO" id="GO:0003985">
    <property type="term" value="F:acetyl-CoA C-acetyltransferase activity"/>
    <property type="evidence" value="ECO:0007669"/>
    <property type="project" value="UniProtKB-EC"/>
</dbReference>
<name>A0ABR5F973_9MYCO</name>
<reference evidence="10 11" key="1">
    <citation type="submission" date="2015-05" db="EMBL/GenBank/DDBJ databases">
        <title>Genome sequence of Mycobacterium heraklionense Davo strain.</title>
        <authorList>
            <person name="Greninger A.L."/>
            <person name="Cunningham G."/>
            <person name="Miller S."/>
        </authorList>
    </citation>
    <scope>NUCLEOTIDE SEQUENCE [LARGE SCALE GENOMIC DNA]</scope>
    <source>
        <strain evidence="10 11">Davo</strain>
    </source>
</reference>
<proteinExistence type="inferred from homology"/>
<keyword evidence="11" id="KW-1185">Reference proteome</keyword>